<protein>
    <submittedName>
        <fullName evidence="4">Ankyrin repeat domain 33B</fullName>
    </submittedName>
</protein>
<sequence length="458" mass="51955">EDEDDIYQEFEELDFEVLADEVDTRSISSDDSFYPPDNTSLLSGADSPEPISFFKACCNNNAIIVKIMIRQGVTEEEVRETDRNRRTGLIVACYHGYVDVVMALSQCPYLDVNWQDNEGNTALITAAQAGHMLISSYLLSYFPGLDLERRNCHGFTALMKAAVQGRAGCVRALMLAGGNIQARDHGRSLTPREWALFTGRQETAALMQQLMARPCAEQFCDSFSLEWPMLEELVSQAQEPRTCWRRMLGLCACCPYTFYMSNKVKPVDDGVLDHMVRVTTSICGPLVATACRTVCPSSPPCLGKRRPAVQEILRRQRLAELKQGGPERLSNYKRFFQNSRVLLIPKTQERRASLQPQLLRSMVAVSSVAARRASLLPLSMLRRSSVRPGLVVPRVRLCKAPTPTYVPEKVRRSPNKNQLQVPKWNYKMKRVERAQEEERRRLMPLMKRRTCPGLSRRT</sequence>
<dbReference type="InterPro" id="IPR036770">
    <property type="entry name" value="Ankyrin_rpt-contain_sf"/>
</dbReference>
<dbReference type="STRING" id="99883.ENSTNIP00000004637"/>
<dbReference type="Ensembl" id="ENSTNIT00000004780.1">
    <property type="protein sequence ID" value="ENSTNIP00000004637.1"/>
    <property type="gene ID" value="ENSTNIG00000002189.1"/>
</dbReference>
<organism evidence="4 5">
    <name type="scientific">Tetraodon nigroviridis</name>
    <name type="common">Spotted green pufferfish</name>
    <name type="synonym">Chelonodon nigroviridis</name>
    <dbReference type="NCBI Taxonomy" id="99883"/>
    <lineage>
        <taxon>Eukaryota</taxon>
        <taxon>Metazoa</taxon>
        <taxon>Chordata</taxon>
        <taxon>Craniata</taxon>
        <taxon>Vertebrata</taxon>
        <taxon>Euteleostomi</taxon>
        <taxon>Actinopterygii</taxon>
        <taxon>Neopterygii</taxon>
        <taxon>Teleostei</taxon>
        <taxon>Neoteleostei</taxon>
        <taxon>Acanthomorphata</taxon>
        <taxon>Eupercaria</taxon>
        <taxon>Tetraodontiformes</taxon>
        <taxon>Tetradontoidea</taxon>
        <taxon>Tetraodontidae</taxon>
        <taxon>Tetraodon</taxon>
    </lineage>
</organism>
<evidence type="ECO:0000313" key="5">
    <source>
        <dbReference type="Proteomes" id="UP000007303"/>
    </source>
</evidence>
<reference evidence="4" key="2">
    <citation type="submission" date="2025-08" db="UniProtKB">
        <authorList>
            <consortium name="Ensembl"/>
        </authorList>
    </citation>
    <scope>IDENTIFICATION</scope>
</reference>
<evidence type="ECO:0000256" key="2">
    <source>
        <dbReference type="ARBA" id="ARBA00023043"/>
    </source>
</evidence>
<dbReference type="PROSITE" id="PS50297">
    <property type="entry name" value="ANK_REP_REGION"/>
    <property type="match status" value="1"/>
</dbReference>
<dbReference type="Pfam" id="PF12796">
    <property type="entry name" value="Ank_2"/>
    <property type="match status" value="1"/>
</dbReference>
<dbReference type="AlphaFoldDB" id="H3C8R5"/>
<name>H3C8R5_TETNG</name>
<keyword evidence="2 3" id="KW-0040">ANK repeat</keyword>
<keyword evidence="5" id="KW-1185">Reference proteome</keyword>
<dbReference type="GeneTree" id="ENSGT00500000044852"/>
<dbReference type="PANTHER" id="PTHR24173">
    <property type="entry name" value="ANKYRIN REPEAT CONTAINING"/>
    <property type="match status" value="1"/>
</dbReference>
<evidence type="ECO:0000256" key="1">
    <source>
        <dbReference type="ARBA" id="ARBA00022737"/>
    </source>
</evidence>
<dbReference type="OMA" id="VTLCKAP"/>
<evidence type="ECO:0000313" key="4">
    <source>
        <dbReference type="Ensembl" id="ENSTNIP00000004637.1"/>
    </source>
</evidence>
<dbReference type="SMART" id="SM00248">
    <property type="entry name" value="ANK"/>
    <property type="match status" value="5"/>
</dbReference>
<reference evidence="4" key="3">
    <citation type="submission" date="2025-09" db="UniProtKB">
        <authorList>
            <consortium name="Ensembl"/>
        </authorList>
    </citation>
    <scope>IDENTIFICATION</scope>
</reference>
<feature type="repeat" description="ANK" evidence="3">
    <location>
        <begin position="153"/>
        <end position="185"/>
    </location>
</feature>
<evidence type="ECO:0000256" key="3">
    <source>
        <dbReference type="PROSITE-ProRule" id="PRU00023"/>
    </source>
</evidence>
<dbReference type="PROSITE" id="PS50088">
    <property type="entry name" value="ANK_REPEAT"/>
    <property type="match status" value="1"/>
</dbReference>
<dbReference type="InParanoid" id="H3C8R5"/>
<dbReference type="Gene3D" id="1.25.40.20">
    <property type="entry name" value="Ankyrin repeat-containing domain"/>
    <property type="match status" value="1"/>
</dbReference>
<dbReference type="HOGENOM" id="CLU_049994_1_0_1"/>
<keyword evidence="1" id="KW-0677">Repeat</keyword>
<dbReference type="SUPFAM" id="SSF48403">
    <property type="entry name" value="Ankyrin repeat"/>
    <property type="match status" value="1"/>
</dbReference>
<dbReference type="InterPro" id="IPR002110">
    <property type="entry name" value="Ankyrin_rpt"/>
</dbReference>
<dbReference type="PANTHER" id="PTHR24173:SF91">
    <property type="entry name" value="ANKYRIN REPEAT DOMAIN-CONTAINING PROTEIN 33B"/>
    <property type="match status" value="1"/>
</dbReference>
<proteinExistence type="predicted"/>
<dbReference type="Proteomes" id="UP000007303">
    <property type="component" value="Unassembled WGS sequence"/>
</dbReference>
<accession>H3C8R5</accession>
<reference evidence="5" key="1">
    <citation type="journal article" date="2004" name="Nature">
        <title>Genome duplication in the teleost fish Tetraodon nigroviridis reveals the early vertebrate proto-karyotype.</title>
        <authorList>
            <person name="Jaillon O."/>
            <person name="Aury J.-M."/>
            <person name="Brunet F."/>
            <person name="Petit J.-L."/>
            <person name="Stange-Thomann N."/>
            <person name="Mauceli E."/>
            <person name="Bouneau L."/>
            <person name="Fischer C."/>
            <person name="Ozouf-Costaz C."/>
            <person name="Bernot A."/>
            <person name="Nicaud S."/>
            <person name="Jaffe D."/>
            <person name="Fisher S."/>
            <person name="Lutfalla G."/>
            <person name="Dossat C."/>
            <person name="Segurens B."/>
            <person name="Dasilva C."/>
            <person name="Salanoubat M."/>
            <person name="Levy M."/>
            <person name="Boudet N."/>
            <person name="Castellano S."/>
            <person name="Anthouard V."/>
            <person name="Jubin C."/>
            <person name="Castelli V."/>
            <person name="Katinka M."/>
            <person name="Vacherie B."/>
            <person name="Biemont C."/>
            <person name="Skalli Z."/>
            <person name="Cattolico L."/>
            <person name="Poulain J."/>
            <person name="De Berardinis V."/>
            <person name="Cruaud C."/>
            <person name="Duprat S."/>
            <person name="Brottier P."/>
            <person name="Coutanceau J.-P."/>
            <person name="Gouzy J."/>
            <person name="Parra G."/>
            <person name="Lardier G."/>
            <person name="Chapple C."/>
            <person name="McKernan K.J."/>
            <person name="McEwan P."/>
            <person name="Bosak S."/>
            <person name="Kellis M."/>
            <person name="Volff J.-N."/>
            <person name="Guigo R."/>
            <person name="Zody M.C."/>
            <person name="Mesirov J."/>
            <person name="Lindblad-Toh K."/>
            <person name="Birren B."/>
            <person name="Nusbaum C."/>
            <person name="Kahn D."/>
            <person name="Robinson-Rechavi M."/>
            <person name="Laudet V."/>
            <person name="Schachter V."/>
            <person name="Quetier F."/>
            <person name="Saurin W."/>
            <person name="Scarpelli C."/>
            <person name="Wincker P."/>
            <person name="Lander E.S."/>
            <person name="Weissenbach J."/>
            <person name="Roest Crollius H."/>
        </authorList>
    </citation>
    <scope>NUCLEOTIDE SEQUENCE [LARGE SCALE GENOMIC DNA]</scope>
</reference>